<dbReference type="InterPro" id="IPR007263">
    <property type="entry name" value="DCC1-like"/>
</dbReference>
<reference evidence="1" key="1">
    <citation type="submission" date="2020-05" db="EMBL/GenBank/DDBJ databases">
        <authorList>
            <person name="Chiriac C."/>
            <person name="Salcher M."/>
            <person name="Ghai R."/>
            <person name="Kavagutti S V."/>
        </authorList>
    </citation>
    <scope>NUCLEOTIDE SEQUENCE</scope>
</reference>
<protein>
    <submittedName>
        <fullName evidence="1">Unannotated protein</fullName>
    </submittedName>
</protein>
<evidence type="ECO:0000313" key="1">
    <source>
        <dbReference type="EMBL" id="CAB4995539.1"/>
    </source>
</evidence>
<dbReference type="AlphaFoldDB" id="A0A6J7NXJ1"/>
<name>A0A6J7NXJ1_9ZZZZ</name>
<proteinExistence type="predicted"/>
<organism evidence="1">
    <name type="scientific">freshwater metagenome</name>
    <dbReference type="NCBI Taxonomy" id="449393"/>
    <lineage>
        <taxon>unclassified sequences</taxon>
        <taxon>metagenomes</taxon>
        <taxon>ecological metagenomes</taxon>
    </lineage>
</organism>
<accession>A0A6J7NXJ1</accession>
<dbReference type="Pfam" id="PF04134">
    <property type="entry name" value="DCC1-like"/>
    <property type="match status" value="1"/>
</dbReference>
<dbReference type="GO" id="GO:0015035">
    <property type="term" value="F:protein-disulfide reductase activity"/>
    <property type="evidence" value="ECO:0007669"/>
    <property type="project" value="InterPro"/>
</dbReference>
<dbReference type="EMBL" id="CAFBOM010000222">
    <property type="protein sequence ID" value="CAB4995539.1"/>
    <property type="molecule type" value="Genomic_DNA"/>
</dbReference>
<gene>
    <name evidence="1" type="ORF">UFOPK3957_01264</name>
</gene>
<sequence length="114" mass="12077">MFDGDCGFCTSSAARLTAWSRGGLEIVAWQRADISALGLTPEQCDSAVQFVRGDRRTSGGAAIADALGYCRQPWRCAGAVIGLRGLSLLTEGAYRVVAANRHRLPGSTTSCRPD</sequence>